<dbReference type="EMBL" id="LR797495">
    <property type="protein sequence ID" value="CAB4220345.1"/>
    <property type="molecule type" value="Genomic_DNA"/>
</dbReference>
<evidence type="ECO:0000313" key="4">
    <source>
        <dbReference type="EMBL" id="CAB4217528.1"/>
    </source>
</evidence>
<dbReference type="EMBL" id="LR796972">
    <property type="protein sequence ID" value="CAB4178887.1"/>
    <property type="molecule type" value="Genomic_DNA"/>
</dbReference>
<gene>
    <name evidence="1" type="ORF">UFOVP1029_9</name>
    <name evidence="2" type="ORF">UFOVP1129_9</name>
    <name evidence="3" type="ORF">UFOVP1188_9</name>
    <name evidence="4" type="ORF">UFOVP1490_38</name>
    <name evidence="6" type="ORF">UFOVP1576_9</name>
    <name evidence="5" type="ORF">UFOVP1633_9</name>
</gene>
<protein>
    <submittedName>
        <fullName evidence="1">Uncharacterized protein</fullName>
    </submittedName>
</protein>
<dbReference type="EMBL" id="LR797077">
    <property type="protein sequence ID" value="CAB4185059.1"/>
    <property type="molecule type" value="Genomic_DNA"/>
</dbReference>
<sequence length="76" mass="8697">MNPKEKQDFLTRTTVAFNEIECQLLWQIGYMELRKHGMKPLSLPQIVRLCIIDAAKFRGLNTVNPELTLPIIGNGE</sequence>
<organism evidence="1">
    <name type="scientific">uncultured Caudovirales phage</name>
    <dbReference type="NCBI Taxonomy" id="2100421"/>
    <lineage>
        <taxon>Viruses</taxon>
        <taxon>Duplodnaviria</taxon>
        <taxon>Heunggongvirae</taxon>
        <taxon>Uroviricota</taxon>
        <taxon>Caudoviricetes</taxon>
        <taxon>Peduoviridae</taxon>
        <taxon>Maltschvirus</taxon>
        <taxon>Maltschvirus maltsch</taxon>
    </lineage>
</organism>
<evidence type="ECO:0000313" key="6">
    <source>
        <dbReference type="EMBL" id="CAB5230413.1"/>
    </source>
</evidence>
<proteinExistence type="predicted"/>
<dbReference type="EMBL" id="LR797444">
    <property type="protein sequence ID" value="CAB4217528.1"/>
    <property type="molecule type" value="Genomic_DNA"/>
</dbReference>
<evidence type="ECO:0000313" key="1">
    <source>
        <dbReference type="EMBL" id="CAB4178887.1"/>
    </source>
</evidence>
<evidence type="ECO:0000313" key="2">
    <source>
        <dbReference type="EMBL" id="CAB4185059.1"/>
    </source>
</evidence>
<dbReference type="EMBL" id="LR797136">
    <property type="protein sequence ID" value="CAB4189321.1"/>
    <property type="molecule type" value="Genomic_DNA"/>
</dbReference>
<accession>A0A6J5Q936</accession>
<evidence type="ECO:0000313" key="3">
    <source>
        <dbReference type="EMBL" id="CAB4189321.1"/>
    </source>
</evidence>
<reference evidence="1" key="1">
    <citation type="submission" date="2020-05" db="EMBL/GenBank/DDBJ databases">
        <authorList>
            <person name="Chiriac C."/>
            <person name="Salcher M."/>
            <person name="Ghai R."/>
            <person name="Kavagutti S V."/>
        </authorList>
    </citation>
    <scope>NUCLEOTIDE SEQUENCE</scope>
</reference>
<dbReference type="EMBL" id="LR798420">
    <property type="protein sequence ID" value="CAB5230413.1"/>
    <property type="molecule type" value="Genomic_DNA"/>
</dbReference>
<evidence type="ECO:0000313" key="5">
    <source>
        <dbReference type="EMBL" id="CAB4220345.1"/>
    </source>
</evidence>
<name>A0A6J5Q936_9CAUD</name>